<protein>
    <submittedName>
        <fullName evidence="9">Sulfatase</fullName>
    </submittedName>
</protein>
<accession>A0ABY2WRA2</accession>
<evidence type="ECO:0000256" key="2">
    <source>
        <dbReference type="ARBA" id="ARBA00008779"/>
    </source>
</evidence>
<dbReference type="EMBL" id="VCNI01000001">
    <property type="protein sequence ID" value="TMU57039.1"/>
    <property type="molecule type" value="Genomic_DNA"/>
</dbReference>
<dbReference type="PANTHER" id="PTHR42693:SF42">
    <property type="entry name" value="ARYLSULFATASE G"/>
    <property type="match status" value="1"/>
</dbReference>
<evidence type="ECO:0000313" key="10">
    <source>
        <dbReference type="Proteomes" id="UP000751614"/>
    </source>
</evidence>
<sequence length="461" mass="51430">MAKRTNVVFILVDDLGWKDLGCYGSTFYETPNIDKLAQKSAVFTNAYAASPVCSPTRAAILTGKHPTRVGITDWIPGFDPKDRTLLGPNDLHQLPLEETTWAEALKQKGYQTFFAGKWHLGDEGFFPEDQGFDINKGGHHMGQPPGGYYSPYKNPRLSDGPEGEYLTDRLVGESLEFMEANQENPFLLYLSFYTVHTPIQASKRHLEKFRIKRQTLADSIPHIASEGQGYTTQGQTNAEYASMVYAMDENVGRILDRLQELDLMDNTLLVFTSDNGGLSTVANANRVAPTDVLPLRAGKGWAYEGGIRIPLIIKKPGADKGLVIEAPVNSMDLYPTVLNTLKLEARPEQHQDGVDLSGLWENGVEEVHDVLFWDFPHYHGSAWTPGCALRKGDWKVIQFYEGNKAELYNLKEDIGEQNDLAEAHPEKLGELMKEMEKVKAKLGAKAPTENINNKTNSKIDL</sequence>
<dbReference type="PANTHER" id="PTHR42693">
    <property type="entry name" value="ARYLSULFATASE FAMILY MEMBER"/>
    <property type="match status" value="1"/>
</dbReference>
<keyword evidence="3" id="KW-0479">Metal-binding</keyword>
<evidence type="ECO:0000256" key="1">
    <source>
        <dbReference type="ARBA" id="ARBA00001913"/>
    </source>
</evidence>
<comment type="similarity">
    <text evidence="2">Belongs to the sulfatase family.</text>
</comment>
<feature type="domain" description="Sulfatase N-terminal" evidence="8">
    <location>
        <begin position="6"/>
        <end position="341"/>
    </location>
</feature>
<name>A0ABY2WRA2_9FLAO</name>
<gene>
    <name evidence="9" type="ORF">FGG15_05685</name>
</gene>
<dbReference type="InterPro" id="IPR024607">
    <property type="entry name" value="Sulfatase_CS"/>
</dbReference>
<dbReference type="SUPFAM" id="SSF53649">
    <property type="entry name" value="Alkaline phosphatase-like"/>
    <property type="match status" value="1"/>
</dbReference>
<dbReference type="PROSITE" id="PS00149">
    <property type="entry name" value="SULFATASE_2"/>
    <property type="match status" value="1"/>
</dbReference>
<evidence type="ECO:0000259" key="8">
    <source>
        <dbReference type="Pfam" id="PF00884"/>
    </source>
</evidence>
<dbReference type="Pfam" id="PF00884">
    <property type="entry name" value="Sulfatase"/>
    <property type="match status" value="1"/>
</dbReference>
<dbReference type="InterPro" id="IPR050738">
    <property type="entry name" value="Sulfatase"/>
</dbReference>
<evidence type="ECO:0000256" key="7">
    <source>
        <dbReference type="SAM" id="MobiDB-lite"/>
    </source>
</evidence>
<dbReference type="Proteomes" id="UP000751614">
    <property type="component" value="Unassembled WGS sequence"/>
</dbReference>
<dbReference type="CDD" id="cd16144">
    <property type="entry name" value="ARS_like"/>
    <property type="match status" value="1"/>
</dbReference>
<organism evidence="9 10">
    <name type="scientific">Flagellimonas algicola</name>
    <dbReference type="NCBI Taxonomy" id="2583815"/>
    <lineage>
        <taxon>Bacteria</taxon>
        <taxon>Pseudomonadati</taxon>
        <taxon>Bacteroidota</taxon>
        <taxon>Flavobacteriia</taxon>
        <taxon>Flavobacteriales</taxon>
        <taxon>Flavobacteriaceae</taxon>
        <taxon>Flagellimonas</taxon>
    </lineage>
</organism>
<feature type="region of interest" description="Disordered" evidence="7">
    <location>
        <begin position="442"/>
        <end position="461"/>
    </location>
</feature>
<evidence type="ECO:0000256" key="3">
    <source>
        <dbReference type="ARBA" id="ARBA00022723"/>
    </source>
</evidence>
<comment type="cofactor">
    <cofactor evidence="1">
        <name>Ca(2+)</name>
        <dbReference type="ChEBI" id="CHEBI:29108"/>
    </cofactor>
</comment>
<evidence type="ECO:0000313" key="9">
    <source>
        <dbReference type="EMBL" id="TMU57039.1"/>
    </source>
</evidence>
<evidence type="ECO:0000256" key="5">
    <source>
        <dbReference type="ARBA" id="ARBA00022801"/>
    </source>
</evidence>
<keyword evidence="10" id="KW-1185">Reference proteome</keyword>
<reference evidence="9 10" key="1">
    <citation type="submission" date="2019-05" db="EMBL/GenBank/DDBJ databases">
        <title>Flagellimonas sp. AsT0115, sp. nov., isolated from a marine red algae, Asparagopsis taxiformis.</title>
        <authorList>
            <person name="Kim J."/>
            <person name="Jeong S.E."/>
            <person name="Jeon C.O."/>
        </authorList>
    </citation>
    <scope>NUCLEOTIDE SEQUENCE [LARGE SCALE GENOMIC DNA]</scope>
    <source>
        <strain evidence="9 10">AsT0115</strain>
    </source>
</reference>
<keyword evidence="4" id="KW-0732">Signal</keyword>
<keyword evidence="6" id="KW-0106">Calcium</keyword>
<feature type="compositionally biased region" description="Polar residues" evidence="7">
    <location>
        <begin position="449"/>
        <end position="461"/>
    </location>
</feature>
<dbReference type="Gene3D" id="3.30.1120.10">
    <property type="match status" value="1"/>
</dbReference>
<dbReference type="InterPro" id="IPR017850">
    <property type="entry name" value="Alkaline_phosphatase_core_sf"/>
</dbReference>
<dbReference type="Gene3D" id="3.40.720.10">
    <property type="entry name" value="Alkaline Phosphatase, subunit A"/>
    <property type="match status" value="1"/>
</dbReference>
<keyword evidence="5" id="KW-0378">Hydrolase</keyword>
<evidence type="ECO:0000256" key="4">
    <source>
        <dbReference type="ARBA" id="ARBA00022729"/>
    </source>
</evidence>
<dbReference type="RefSeq" id="WP_138834102.1">
    <property type="nucleotide sequence ID" value="NZ_VCNI01000001.1"/>
</dbReference>
<dbReference type="PROSITE" id="PS00523">
    <property type="entry name" value="SULFATASE_1"/>
    <property type="match status" value="1"/>
</dbReference>
<dbReference type="InterPro" id="IPR000917">
    <property type="entry name" value="Sulfatase_N"/>
</dbReference>
<evidence type="ECO:0000256" key="6">
    <source>
        <dbReference type="ARBA" id="ARBA00022837"/>
    </source>
</evidence>
<proteinExistence type="inferred from homology"/>
<comment type="caution">
    <text evidence="9">The sequence shown here is derived from an EMBL/GenBank/DDBJ whole genome shotgun (WGS) entry which is preliminary data.</text>
</comment>